<dbReference type="SUPFAM" id="SSF56219">
    <property type="entry name" value="DNase I-like"/>
    <property type="match status" value="1"/>
</dbReference>
<gene>
    <name evidence="10" type="ORF">TRIP_B330252</name>
</gene>
<keyword evidence="7" id="KW-0460">Magnesium</keyword>
<comment type="cofactor">
    <cofactor evidence="1">
        <name>Mn(2+)</name>
        <dbReference type="ChEBI" id="CHEBI:29035"/>
    </cofactor>
</comment>
<dbReference type="PANTHER" id="PTHR15822">
    <property type="entry name" value="TRAF AND TNF RECEPTOR-ASSOCIATED PROTEIN"/>
    <property type="match status" value="1"/>
</dbReference>
<evidence type="ECO:0000256" key="3">
    <source>
        <dbReference type="ARBA" id="ARBA00022722"/>
    </source>
</evidence>
<proteinExistence type="predicted"/>
<evidence type="ECO:0000256" key="2">
    <source>
        <dbReference type="ARBA" id="ARBA00001946"/>
    </source>
</evidence>
<protein>
    <submittedName>
        <fullName evidence="10">Endonuclease/exonuclease/phosphatase family protein</fullName>
    </submittedName>
</protein>
<dbReference type="InterPro" id="IPR036691">
    <property type="entry name" value="Endo/exonu/phosph_ase_sf"/>
</dbReference>
<keyword evidence="6" id="KW-0378">Hydrolase</keyword>
<dbReference type="PANTHER" id="PTHR15822:SF4">
    <property type="entry name" value="TYROSYL-DNA PHOSPHODIESTERASE 2"/>
    <property type="match status" value="1"/>
</dbReference>
<accession>A0A653A7Z3</accession>
<keyword evidence="3" id="KW-0540">Nuclease</keyword>
<keyword evidence="5" id="KW-0227">DNA damage</keyword>
<dbReference type="Pfam" id="PF03372">
    <property type="entry name" value="Exo_endo_phos"/>
    <property type="match status" value="1"/>
</dbReference>
<sequence length="284" mass="31697">MPARISAGGGVRALVDAIEWEVHSALRVMTFNLRFENHRDGLNAWENRRSEVAALIERHRPDLVGTQEGLPSQLRYLEETLSGYRLHAPGRFWDDTCQYPSLFYRLDAFDLLAGGEFWLSKTPAVHRSKDWDSAFPRMMSWARLGVRGGGRSLTAAVTHLDHIGTEARIRQACILAEWVAGQTPPVLLLGDFNDAPGSDVHRILTAPATGLSDSWEDLGMDGGENSFTHHGFTGVPQVGRIDWILVEKPLLASHARIVRDRSGNGSYPSDHFPYCVELDWEEAV</sequence>
<dbReference type="AlphaFoldDB" id="A0A653A7Z3"/>
<keyword evidence="4" id="KW-0479">Metal-binding</keyword>
<evidence type="ECO:0000256" key="6">
    <source>
        <dbReference type="ARBA" id="ARBA00022801"/>
    </source>
</evidence>
<keyword evidence="10" id="KW-0269">Exonuclease</keyword>
<keyword evidence="10" id="KW-0255">Endonuclease</keyword>
<dbReference type="GO" id="GO:0046872">
    <property type="term" value="F:metal ion binding"/>
    <property type="evidence" value="ECO:0007669"/>
    <property type="project" value="UniProtKB-KW"/>
</dbReference>
<dbReference type="EMBL" id="UPXX01000027">
    <property type="protein sequence ID" value="VBB44078.1"/>
    <property type="molecule type" value="Genomic_DNA"/>
</dbReference>
<evidence type="ECO:0000259" key="9">
    <source>
        <dbReference type="Pfam" id="PF03372"/>
    </source>
</evidence>
<dbReference type="CDD" id="cd09083">
    <property type="entry name" value="EEP-1"/>
    <property type="match status" value="1"/>
</dbReference>
<keyword evidence="8" id="KW-0234">DNA repair</keyword>
<evidence type="ECO:0000256" key="1">
    <source>
        <dbReference type="ARBA" id="ARBA00001936"/>
    </source>
</evidence>
<evidence type="ECO:0000256" key="7">
    <source>
        <dbReference type="ARBA" id="ARBA00022842"/>
    </source>
</evidence>
<name>A0A653A7Z3_UNCDX</name>
<reference evidence="10" key="1">
    <citation type="submission" date="2018-07" db="EMBL/GenBank/DDBJ databases">
        <authorList>
            <consortium name="Genoscope - CEA"/>
            <person name="William W."/>
        </authorList>
    </citation>
    <scope>NUCLEOTIDE SEQUENCE</scope>
    <source>
        <strain evidence="10">IK1</strain>
    </source>
</reference>
<organism evidence="10">
    <name type="scientific">Uncultured Desulfatiglans sp</name>
    <dbReference type="NCBI Taxonomy" id="1748965"/>
    <lineage>
        <taxon>Bacteria</taxon>
        <taxon>Pseudomonadati</taxon>
        <taxon>Thermodesulfobacteriota</taxon>
        <taxon>Desulfobacteria</taxon>
        <taxon>Desulfatiglandales</taxon>
        <taxon>Desulfatiglandaceae</taxon>
        <taxon>Desulfatiglans</taxon>
        <taxon>environmental samples</taxon>
    </lineage>
</organism>
<dbReference type="Gene3D" id="3.60.10.10">
    <property type="entry name" value="Endonuclease/exonuclease/phosphatase"/>
    <property type="match status" value="1"/>
</dbReference>
<comment type="cofactor">
    <cofactor evidence="2">
        <name>Mg(2+)</name>
        <dbReference type="ChEBI" id="CHEBI:18420"/>
    </cofactor>
</comment>
<evidence type="ECO:0000256" key="4">
    <source>
        <dbReference type="ARBA" id="ARBA00022723"/>
    </source>
</evidence>
<evidence type="ECO:0000256" key="8">
    <source>
        <dbReference type="ARBA" id="ARBA00023204"/>
    </source>
</evidence>
<dbReference type="GO" id="GO:0004519">
    <property type="term" value="F:endonuclease activity"/>
    <property type="evidence" value="ECO:0007669"/>
    <property type="project" value="UniProtKB-KW"/>
</dbReference>
<dbReference type="InterPro" id="IPR005135">
    <property type="entry name" value="Endo/exonuclease/phosphatase"/>
</dbReference>
<dbReference type="InterPro" id="IPR051547">
    <property type="entry name" value="TDP2-like"/>
</dbReference>
<dbReference type="GO" id="GO:0006281">
    <property type="term" value="P:DNA repair"/>
    <property type="evidence" value="ECO:0007669"/>
    <property type="project" value="UniProtKB-KW"/>
</dbReference>
<evidence type="ECO:0000313" key="10">
    <source>
        <dbReference type="EMBL" id="VBB44078.1"/>
    </source>
</evidence>
<evidence type="ECO:0000256" key="5">
    <source>
        <dbReference type="ARBA" id="ARBA00022763"/>
    </source>
</evidence>
<dbReference type="GO" id="GO:0004527">
    <property type="term" value="F:exonuclease activity"/>
    <property type="evidence" value="ECO:0007669"/>
    <property type="project" value="UniProtKB-KW"/>
</dbReference>
<feature type="domain" description="Endonuclease/exonuclease/phosphatase" evidence="9">
    <location>
        <begin position="29"/>
        <end position="271"/>
    </location>
</feature>